<organism evidence="5 6">
    <name type="scientific">Ostreobium quekettii</name>
    <dbReference type="NCBI Taxonomy" id="121088"/>
    <lineage>
        <taxon>Eukaryota</taxon>
        <taxon>Viridiplantae</taxon>
        <taxon>Chlorophyta</taxon>
        <taxon>core chlorophytes</taxon>
        <taxon>Ulvophyceae</taxon>
        <taxon>TCBD clade</taxon>
        <taxon>Bryopsidales</taxon>
        <taxon>Ostreobineae</taxon>
        <taxon>Ostreobiaceae</taxon>
        <taxon>Ostreobium</taxon>
    </lineage>
</organism>
<dbReference type="PROSITE" id="PS00108">
    <property type="entry name" value="PROTEIN_KINASE_ST"/>
    <property type="match status" value="1"/>
</dbReference>
<evidence type="ECO:0000313" key="6">
    <source>
        <dbReference type="Proteomes" id="UP000708148"/>
    </source>
</evidence>
<dbReference type="OrthoDB" id="4062651at2759"/>
<evidence type="ECO:0000256" key="2">
    <source>
        <dbReference type="ARBA" id="ARBA00022840"/>
    </source>
</evidence>
<dbReference type="Proteomes" id="UP000708148">
    <property type="component" value="Unassembled WGS sequence"/>
</dbReference>
<evidence type="ECO:0000256" key="3">
    <source>
        <dbReference type="SAM" id="MobiDB-lite"/>
    </source>
</evidence>
<dbReference type="InterPro" id="IPR051681">
    <property type="entry name" value="Ser/Thr_Kinases-Pseudokinases"/>
</dbReference>
<dbReference type="PANTHER" id="PTHR44329:SF298">
    <property type="entry name" value="MIXED LINEAGE KINASE DOMAIN-LIKE PROTEIN"/>
    <property type="match status" value="1"/>
</dbReference>
<name>A0A8S1IZ35_9CHLO</name>
<keyword evidence="1" id="KW-0547">Nucleotide-binding</keyword>
<dbReference type="SMART" id="SM00220">
    <property type="entry name" value="S_TKc"/>
    <property type="match status" value="1"/>
</dbReference>
<evidence type="ECO:0000259" key="4">
    <source>
        <dbReference type="PROSITE" id="PS50011"/>
    </source>
</evidence>
<dbReference type="PROSITE" id="PS50011">
    <property type="entry name" value="PROTEIN_KINASE_DOM"/>
    <property type="match status" value="1"/>
</dbReference>
<dbReference type="Pfam" id="PF07714">
    <property type="entry name" value="PK_Tyr_Ser-Thr"/>
    <property type="match status" value="1"/>
</dbReference>
<dbReference type="PANTHER" id="PTHR44329">
    <property type="entry name" value="SERINE/THREONINE-PROTEIN KINASE TNNI3K-RELATED"/>
    <property type="match status" value="1"/>
</dbReference>
<protein>
    <recommendedName>
        <fullName evidence="4">Protein kinase domain-containing protein</fullName>
    </recommendedName>
</protein>
<evidence type="ECO:0000256" key="1">
    <source>
        <dbReference type="ARBA" id="ARBA00022741"/>
    </source>
</evidence>
<keyword evidence="2" id="KW-0067">ATP-binding</keyword>
<accession>A0A8S1IZ35</accession>
<dbReference type="InterPro" id="IPR001245">
    <property type="entry name" value="Ser-Thr/Tyr_kinase_cat_dom"/>
</dbReference>
<keyword evidence="6" id="KW-1185">Reference proteome</keyword>
<dbReference type="SUPFAM" id="SSF56112">
    <property type="entry name" value="Protein kinase-like (PK-like)"/>
    <property type="match status" value="1"/>
</dbReference>
<dbReference type="EMBL" id="CAJHUC010000482">
    <property type="protein sequence ID" value="CAD7696468.1"/>
    <property type="molecule type" value="Genomic_DNA"/>
</dbReference>
<proteinExistence type="predicted"/>
<evidence type="ECO:0000313" key="5">
    <source>
        <dbReference type="EMBL" id="CAD7696468.1"/>
    </source>
</evidence>
<dbReference type="Gene3D" id="3.30.200.20">
    <property type="entry name" value="Phosphorylase Kinase, domain 1"/>
    <property type="match status" value="1"/>
</dbReference>
<feature type="domain" description="Protein kinase" evidence="4">
    <location>
        <begin position="165"/>
        <end position="453"/>
    </location>
</feature>
<feature type="non-terminal residue" evidence="5">
    <location>
        <position position="1"/>
    </location>
</feature>
<reference evidence="5" key="1">
    <citation type="submission" date="2020-12" db="EMBL/GenBank/DDBJ databases">
        <authorList>
            <person name="Iha C."/>
        </authorList>
    </citation>
    <scope>NUCLEOTIDE SEQUENCE</scope>
</reference>
<dbReference type="Gene3D" id="1.10.510.10">
    <property type="entry name" value="Transferase(Phosphotransferase) domain 1"/>
    <property type="match status" value="1"/>
</dbReference>
<dbReference type="InterPro" id="IPR000719">
    <property type="entry name" value="Prot_kinase_dom"/>
</dbReference>
<feature type="region of interest" description="Disordered" evidence="3">
    <location>
        <begin position="348"/>
        <end position="371"/>
    </location>
</feature>
<dbReference type="InterPro" id="IPR008271">
    <property type="entry name" value="Ser/Thr_kinase_AS"/>
</dbReference>
<dbReference type="GO" id="GO:0005524">
    <property type="term" value="F:ATP binding"/>
    <property type="evidence" value="ECO:0007669"/>
    <property type="project" value="UniProtKB-KW"/>
</dbReference>
<dbReference type="InterPro" id="IPR011009">
    <property type="entry name" value="Kinase-like_dom_sf"/>
</dbReference>
<dbReference type="GO" id="GO:0004674">
    <property type="term" value="F:protein serine/threonine kinase activity"/>
    <property type="evidence" value="ECO:0007669"/>
    <property type="project" value="TreeGrafter"/>
</dbReference>
<comment type="caution">
    <text evidence="5">The sequence shown here is derived from an EMBL/GenBank/DDBJ whole genome shotgun (WGS) entry which is preliminary data.</text>
</comment>
<dbReference type="AlphaFoldDB" id="A0A8S1IZ35"/>
<gene>
    <name evidence="5" type="ORF">OSTQU699_LOCUS1829</name>
</gene>
<sequence>AGTSPKGLVEETARLISEARYNNKILQFLQDQMMATVKVWGNEPHEELMVTLRACKRMIGRHARRFDLDKFYTVGDAKWLAERLSQILEEHLNKRSVYYIVRSSIPEDRVLEDRQWLNDCLRFLFSERTDGEPSKFLGEWQQLKLELQRKLDNLTFIEEGDYMIPNLEAPIGRTRHNEVHRAQWKGPAIGEGTKSVCPGDDVAVKKVIPGAYEMPWEKLAQFYSEVVLQASITHPNVARILAIGTNGVMVLDLADGDLAWWCKRQPLGDNTQLFIQVLRQAASGLRHLHDKRLVHRDIKPQNFLVFTGTDSEGQRGEESNHLAQSQIPIVQVCDFGLTVGQLEDSRVTTVTPQPGTEMYRPPELHNGKRHSRKSDVYSFGVVMNELVANMVRRTSSLPYGGAEGHALMKMQSIGKLAFQIPEECPNTLKDLILKCFDTAPSARPSMQEVEDVLEGLCKDFGVRQKAQPPATSLGG</sequence>